<evidence type="ECO:0000313" key="2">
    <source>
        <dbReference type="Proteomes" id="UP000650605"/>
    </source>
</evidence>
<evidence type="ECO:0000313" key="1">
    <source>
        <dbReference type="EMBL" id="MBM0633208.1"/>
    </source>
</evidence>
<reference evidence="1" key="1">
    <citation type="submission" date="2020-12" db="EMBL/GenBank/DDBJ databases">
        <title>Paenibacillus polymyxa LMG 27872: a double-edged sword.</title>
        <authorList>
            <person name="Langendries S."/>
            <person name="Garcia Mendez S."/>
            <person name="Beirinckx S."/>
            <person name="Viaene T."/>
            <person name="Baeyen S."/>
            <person name="Goeminne G."/>
            <person name="Willems A."/>
            <person name="Debode J."/>
            <person name="Goormachtig S."/>
        </authorList>
    </citation>
    <scope>NUCLEOTIDE SEQUENCE</scope>
    <source>
        <strain evidence="1">LMG 27872</strain>
    </source>
</reference>
<gene>
    <name evidence="1" type="ORF">JDW19_08700</name>
</gene>
<dbReference type="Pfam" id="PF13046">
    <property type="entry name" value="DUF3906"/>
    <property type="match status" value="1"/>
</dbReference>
<proteinExistence type="predicted"/>
<protein>
    <submittedName>
        <fullName evidence="1">DUF3906 family protein</fullName>
    </submittedName>
</protein>
<organism evidence="1 2">
    <name type="scientific">Paenibacillus polymyxa</name>
    <name type="common">Bacillus polymyxa</name>
    <dbReference type="NCBI Taxonomy" id="1406"/>
    <lineage>
        <taxon>Bacteria</taxon>
        <taxon>Bacillati</taxon>
        <taxon>Bacillota</taxon>
        <taxon>Bacilli</taxon>
        <taxon>Bacillales</taxon>
        <taxon>Paenibacillaceae</taxon>
        <taxon>Paenibacillus</taxon>
    </lineage>
</organism>
<dbReference type="Proteomes" id="UP000650605">
    <property type="component" value="Unassembled WGS sequence"/>
</dbReference>
<sequence>MYLFKIEVDSSEGALTVILAAENEEQAFEEIEQHVERHFLYPPKLNEVAIVEKKRITLGAAYVIETRKG</sequence>
<accession>A0A074M3Y1</accession>
<comment type="caution">
    <text evidence="1">The sequence shown here is derived from an EMBL/GenBank/DDBJ whole genome shotgun (WGS) entry which is preliminary data.</text>
</comment>
<dbReference type="InterPro" id="IPR024998">
    <property type="entry name" value="DUF3906"/>
</dbReference>
<name>A0A074M3Y1_PAEPO</name>
<dbReference type="EMBL" id="JAEHFQ010000003">
    <property type="protein sequence ID" value="MBM0633208.1"/>
    <property type="molecule type" value="Genomic_DNA"/>
</dbReference>
<dbReference type="AlphaFoldDB" id="A0A074M3Y1"/>
<dbReference type="RefSeq" id="WP_013309710.1">
    <property type="nucleotide sequence ID" value="NZ_ALJV01000107.1"/>
</dbReference>